<sequence>MIILDITGIELKLRHDGGRPMVFDPVRKSWFVLTPEEHLRQYVLRVLIDKMGYPASLVSVEKMIDVAGMDRRFDIIVYGRDHTPWMLVECKRPDVPITQATLHQLLAYQNVVRSRYWLLTNGPQAFCADAADVADIQWLTSLPAYPF</sequence>
<name>A0ABP8N2H8_9BACT</name>
<feature type="domain" description="Type I restriction enzyme R protein N-terminal" evidence="1">
    <location>
        <begin position="35"/>
        <end position="143"/>
    </location>
</feature>
<gene>
    <name evidence="2" type="ORF">GCM10023093_02370</name>
</gene>
<reference evidence="3" key="1">
    <citation type="journal article" date="2019" name="Int. J. Syst. Evol. Microbiol.">
        <title>The Global Catalogue of Microorganisms (GCM) 10K type strain sequencing project: providing services to taxonomists for standard genome sequencing and annotation.</title>
        <authorList>
            <consortium name="The Broad Institute Genomics Platform"/>
            <consortium name="The Broad Institute Genome Sequencing Center for Infectious Disease"/>
            <person name="Wu L."/>
            <person name="Ma J."/>
        </authorList>
    </citation>
    <scope>NUCLEOTIDE SEQUENCE [LARGE SCALE GENOMIC DNA]</scope>
    <source>
        <strain evidence="3">JCM 32105</strain>
    </source>
</reference>
<proteinExistence type="predicted"/>
<evidence type="ECO:0000313" key="2">
    <source>
        <dbReference type="EMBL" id="GAA4460167.1"/>
    </source>
</evidence>
<dbReference type="Pfam" id="PF13588">
    <property type="entry name" value="HSDR_N_2"/>
    <property type="match status" value="1"/>
</dbReference>
<keyword evidence="3" id="KW-1185">Reference proteome</keyword>
<organism evidence="2 3">
    <name type="scientific">Nemorincola caseinilytica</name>
    <dbReference type="NCBI Taxonomy" id="2054315"/>
    <lineage>
        <taxon>Bacteria</taxon>
        <taxon>Pseudomonadati</taxon>
        <taxon>Bacteroidota</taxon>
        <taxon>Chitinophagia</taxon>
        <taxon>Chitinophagales</taxon>
        <taxon>Chitinophagaceae</taxon>
        <taxon>Nemorincola</taxon>
    </lineage>
</organism>
<accession>A0ABP8N2H8</accession>
<dbReference type="Proteomes" id="UP001500067">
    <property type="component" value="Unassembled WGS sequence"/>
</dbReference>
<dbReference type="RefSeq" id="WP_345077279.1">
    <property type="nucleotide sequence ID" value="NZ_BAABFA010000004.1"/>
</dbReference>
<dbReference type="InterPro" id="IPR029464">
    <property type="entry name" value="HSDR_N"/>
</dbReference>
<dbReference type="EMBL" id="BAABFA010000004">
    <property type="protein sequence ID" value="GAA4460167.1"/>
    <property type="molecule type" value="Genomic_DNA"/>
</dbReference>
<comment type="caution">
    <text evidence="2">The sequence shown here is derived from an EMBL/GenBank/DDBJ whole genome shotgun (WGS) entry which is preliminary data.</text>
</comment>
<protein>
    <recommendedName>
        <fullName evidence="1">Type I restriction enzyme R protein N-terminal domain-containing protein</fullName>
    </recommendedName>
</protein>
<evidence type="ECO:0000313" key="3">
    <source>
        <dbReference type="Proteomes" id="UP001500067"/>
    </source>
</evidence>
<evidence type="ECO:0000259" key="1">
    <source>
        <dbReference type="Pfam" id="PF13588"/>
    </source>
</evidence>